<reference evidence="3" key="1">
    <citation type="journal article" date="2012" name="Stand. Genomic Sci.">
        <title>Permanent draft genome sequence of the gliding predator Saprospira grandis strain Sa g1 (= HR1).</title>
        <authorList>
            <person name="Mavromatis K."/>
            <person name="Chertkov O."/>
            <person name="Lapidus A."/>
            <person name="Nolan M."/>
            <person name="Lucas S."/>
            <person name="Tice H."/>
            <person name="Del Rio T.G."/>
            <person name="Cheng J.F."/>
            <person name="Han C."/>
            <person name="Tapia R."/>
            <person name="Bruce D."/>
            <person name="Goodwin L.A."/>
            <person name="Pitluck S."/>
            <person name="Huntemann M."/>
            <person name="Liolios K."/>
            <person name="Pagani I."/>
            <person name="Ivanova N."/>
            <person name="Mikhailova N."/>
            <person name="Pati A."/>
            <person name="Chen A."/>
            <person name="Palaniappan K."/>
            <person name="Land M."/>
            <person name="Brambilla E.M."/>
            <person name="Rohde M."/>
            <person name="Spring S."/>
            <person name="Goker M."/>
            <person name="Detter J.C."/>
            <person name="Bristow J."/>
            <person name="Eisen J.A."/>
            <person name="Markowitz V."/>
            <person name="Hugenholtz P."/>
            <person name="Kyrpides N.C."/>
            <person name="Klenk H.P."/>
            <person name="Woyke T."/>
        </authorList>
    </citation>
    <scope>NUCLEOTIDE SEQUENCE [LARGE SCALE GENOMIC DNA]</scope>
    <source>
        <strain evidence="3">DSM 2844</strain>
    </source>
</reference>
<gene>
    <name evidence="2" type="ORF">SapgrDRAFT_0375</name>
</gene>
<dbReference type="EMBL" id="JH719942">
    <property type="protein sequence ID" value="EJF52121.1"/>
    <property type="molecule type" value="Genomic_DNA"/>
</dbReference>
<sequence length="222" mass="25856">MRILLILACKFLIVNSFFAQNELKGVYSYFDSVTFARSEIVIDSLGMFKLFVKNDFELDYHIFGRGAVDYKSDKSFVLNFEKISDRSEYSLAECADVIGQKTQIRFNDLSEYSKDSSATVMYDVEIDGKRLFIRKEISRSGVILLSEQAKVLSLEIKKKNYHTIKIDISKLDGKCLDLRMFFIPYPEMVKARRYYSEVSLEGEILSLDTLLLVNKWKYIRSR</sequence>
<dbReference type="HOGENOM" id="CLU_1244614_0_0_10"/>
<dbReference type="RefSeq" id="WP_002656848.1">
    <property type="nucleotide sequence ID" value="NZ_JH719942.1"/>
</dbReference>
<proteinExistence type="predicted"/>
<dbReference type="AlphaFoldDB" id="J0XTA6"/>
<feature type="signal peptide" evidence="1">
    <location>
        <begin position="1"/>
        <end position="19"/>
    </location>
</feature>
<dbReference type="Proteomes" id="UP000005113">
    <property type="component" value="Unassembled WGS sequence"/>
</dbReference>
<accession>J0XTA6</accession>
<evidence type="ECO:0000313" key="3">
    <source>
        <dbReference type="Proteomes" id="UP000005113"/>
    </source>
</evidence>
<evidence type="ECO:0000313" key="2">
    <source>
        <dbReference type="EMBL" id="EJF52121.1"/>
    </source>
</evidence>
<name>J0XTA6_9BACT</name>
<feature type="chain" id="PRO_5003741731" description="DUF3108 domain-containing protein" evidence="1">
    <location>
        <begin position="20"/>
        <end position="222"/>
    </location>
</feature>
<protein>
    <recommendedName>
        <fullName evidence="4">DUF3108 domain-containing protein</fullName>
    </recommendedName>
</protein>
<evidence type="ECO:0008006" key="4">
    <source>
        <dbReference type="Google" id="ProtNLM"/>
    </source>
</evidence>
<evidence type="ECO:0000256" key="1">
    <source>
        <dbReference type="SAM" id="SignalP"/>
    </source>
</evidence>
<keyword evidence="1" id="KW-0732">Signal</keyword>
<organism evidence="2 3">
    <name type="scientific">Saprospira grandis DSM 2844</name>
    <dbReference type="NCBI Taxonomy" id="694433"/>
    <lineage>
        <taxon>Bacteria</taxon>
        <taxon>Pseudomonadati</taxon>
        <taxon>Bacteroidota</taxon>
        <taxon>Saprospiria</taxon>
        <taxon>Saprospirales</taxon>
        <taxon>Saprospiraceae</taxon>
        <taxon>Saprospira</taxon>
    </lineage>
</organism>